<evidence type="ECO:0000313" key="2">
    <source>
        <dbReference type="EMBL" id="QJI05327.1"/>
    </source>
</evidence>
<accession>A0A6M3Y522</accession>
<proteinExistence type="predicted"/>
<dbReference type="EMBL" id="MT141455">
    <property type="protein sequence ID" value="QJA61846.1"/>
    <property type="molecule type" value="Genomic_DNA"/>
</dbReference>
<reference evidence="2" key="1">
    <citation type="submission" date="2020-03" db="EMBL/GenBank/DDBJ databases">
        <title>The deep terrestrial virosphere.</title>
        <authorList>
            <person name="Holmfeldt K."/>
            <person name="Nilsson E."/>
            <person name="Simone D."/>
            <person name="Lopez-Fernandez M."/>
            <person name="Wu X."/>
            <person name="de Brujin I."/>
            <person name="Lundin D."/>
            <person name="Andersson A."/>
            <person name="Bertilsson S."/>
            <person name="Dopson M."/>
        </authorList>
    </citation>
    <scope>NUCLEOTIDE SEQUENCE</scope>
    <source>
        <strain evidence="2">MM415A00143</strain>
        <strain evidence="1">MM415B00874</strain>
    </source>
</reference>
<dbReference type="EMBL" id="MT145198">
    <property type="protein sequence ID" value="QJI05327.1"/>
    <property type="molecule type" value="Genomic_DNA"/>
</dbReference>
<evidence type="ECO:0000313" key="1">
    <source>
        <dbReference type="EMBL" id="QJA61846.1"/>
    </source>
</evidence>
<dbReference type="AlphaFoldDB" id="A0A6M3Y522"/>
<sequence>MPVVATATIPIRVNGDGTIDILTKLKEEVKKCGCVDVSAASKQLNTSLEEAQSAAKQLAGDGVISCDSDGLYCCTDEGRLTGFMDAMKRLRSS</sequence>
<gene>
    <name evidence="2" type="ORF">MM415A00143_0002</name>
    <name evidence="1" type="ORF">MM415B00874_0002</name>
</gene>
<protein>
    <submittedName>
        <fullName evidence="2">Uncharacterized protein</fullName>
    </submittedName>
</protein>
<name>A0A6M3Y522_9ZZZZ</name>
<organism evidence="2">
    <name type="scientific">viral metagenome</name>
    <dbReference type="NCBI Taxonomy" id="1070528"/>
    <lineage>
        <taxon>unclassified sequences</taxon>
        <taxon>metagenomes</taxon>
        <taxon>organismal metagenomes</taxon>
    </lineage>
</organism>